<dbReference type="EMBL" id="MN739460">
    <property type="protein sequence ID" value="QHT05827.1"/>
    <property type="molecule type" value="Genomic_DNA"/>
</dbReference>
<evidence type="ECO:0000313" key="2">
    <source>
        <dbReference type="EMBL" id="QHT05827.1"/>
    </source>
</evidence>
<evidence type="ECO:0000256" key="1">
    <source>
        <dbReference type="SAM" id="Phobius"/>
    </source>
</evidence>
<sequence length="228" mass="26323">MAILGGVSSIVSYKYVNIKAASMIFYFTLMQIIHYYGYTVIDKCDNKLNQTLSRLNYLHISFQGPIYLLGFWGLFEKFKVVTPDQLNYFKILVPMALITSVLMALQMFELHDPVMNRTSKLHDKMSSECELCGKTCSLSGKKHIRFTLPLRQGPEYYTPGIYGHFIFFFLPFLFFNNTTRLINLFVLASAFLPGIIYQTDGAEVATTWCGISIVQLILVYFYIFMNYK</sequence>
<feature type="transmembrane region" description="Helical" evidence="1">
    <location>
        <begin position="156"/>
        <end position="174"/>
    </location>
</feature>
<proteinExistence type="predicted"/>
<keyword evidence="1" id="KW-1133">Transmembrane helix</keyword>
<name>A0A6C0CNM5_9ZZZZ</name>
<feature type="transmembrane region" description="Helical" evidence="1">
    <location>
        <begin position="181"/>
        <end position="199"/>
    </location>
</feature>
<feature type="transmembrane region" description="Helical" evidence="1">
    <location>
        <begin position="87"/>
        <end position="108"/>
    </location>
</feature>
<organism evidence="2">
    <name type="scientific">viral metagenome</name>
    <dbReference type="NCBI Taxonomy" id="1070528"/>
    <lineage>
        <taxon>unclassified sequences</taxon>
        <taxon>metagenomes</taxon>
        <taxon>organismal metagenomes</taxon>
    </lineage>
</organism>
<accession>A0A6C0CNM5</accession>
<reference evidence="2" key="1">
    <citation type="journal article" date="2020" name="Nature">
        <title>Giant virus diversity and host interactions through global metagenomics.</title>
        <authorList>
            <person name="Schulz F."/>
            <person name="Roux S."/>
            <person name="Paez-Espino D."/>
            <person name="Jungbluth S."/>
            <person name="Walsh D.A."/>
            <person name="Denef V.J."/>
            <person name="McMahon K.D."/>
            <person name="Konstantinidis K.T."/>
            <person name="Eloe-Fadrosh E.A."/>
            <person name="Kyrpides N.C."/>
            <person name="Woyke T."/>
        </authorList>
    </citation>
    <scope>NUCLEOTIDE SEQUENCE</scope>
    <source>
        <strain evidence="2">GVMAG-M-3300021425-14</strain>
    </source>
</reference>
<dbReference type="Pfam" id="PF19069">
    <property type="entry name" value="DUF5765"/>
    <property type="match status" value="1"/>
</dbReference>
<dbReference type="InterPro" id="IPR043912">
    <property type="entry name" value="DUF5765"/>
</dbReference>
<dbReference type="AlphaFoldDB" id="A0A6C0CNM5"/>
<feature type="transmembrane region" description="Helical" evidence="1">
    <location>
        <begin position="205"/>
        <end position="225"/>
    </location>
</feature>
<feature type="transmembrane region" description="Helical" evidence="1">
    <location>
        <begin position="20"/>
        <end position="37"/>
    </location>
</feature>
<protein>
    <submittedName>
        <fullName evidence="2">Uncharacterized protein</fullName>
    </submittedName>
</protein>
<keyword evidence="1" id="KW-0812">Transmembrane</keyword>
<keyword evidence="1" id="KW-0472">Membrane</keyword>
<feature type="transmembrane region" description="Helical" evidence="1">
    <location>
        <begin position="57"/>
        <end position="75"/>
    </location>
</feature>